<dbReference type="PANTHER" id="PTHR24221">
    <property type="entry name" value="ATP-BINDING CASSETTE SUB-FAMILY B"/>
    <property type="match status" value="1"/>
</dbReference>
<dbReference type="InterPro" id="IPR003439">
    <property type="entry name" value="ABC_transporter-like_ATP-bd"/>
</dbReference>
<dbReference type="Gene3D" id="3.40.50.300">
    <property type="entry name" value="P-loop containing nucleotide triphosphate hydrolases"/>
    <property type="match status" value="1"/>
</dbReference>
<dbReference type="GO" id="GO:0016887">
    <property type="term" value="F:ATP hydrolysis activity"/>
    <property type="evidence" value="ECO:0007669"/>
    <property type="project" value="InterPro"/>
</dbReference>
<protein>
    <submittedName>
        <fullName evidence="5">Lipid A export ATP-binding/permease protein MsbA</fullName>
    </submittedName>
</protein>
<evidence type="ECO:0000256" key="2">
    <source>
        <dbReference type="ARBA" id="ARBA00022840"/>
    </source>
</evidence>
<keyword evidence="6" id="KW-1185">Reference proteome</keyword>
<reference evidence="5" key="1">
    <citation type="submission" date="2018-04" db="EMBL/GenBank/DDBJ databases">
        <title>Whole genome sequencing of Hypsizygus marmoreus.</title>
        <authorList>
            <person name="Choi I.-G."/>
            <person name="Min B."/>
            <person name="Kim J.-G."/>
            <person name="Kim S."/>
            <person name="Oh Y.-L."/>
            <person name="Kong W.-S."/>
            <person name="Park H."/>
            <person name="Jeong J."/>
            <person name="Song E.-S."/>
        </authorList>
    </citation>
    <scope>NUCLEOTIDE SEQUENCE [LARGE SCALE GENOMIC DNA]</scope>
    <source>
        <strain evidence="5">51987-8</strain>
    </source>
</reference>
<dbReference type="GO" id="GO:0034040">
    <property type="term" value="F:ATPase-coupled lipid transmembrane transporter activity"/>
    <property type="evidence" value="ECO:0007669"/>
    <property type="project" value="TreeGrafter"/>
</dbReference>
<dbReference type="AlphaFoldDB" id="A0A369JL19"/>
<accession>A0A369JL19</accession>
<name>A0A369JL19_HYPMA</name>
<feature type="transmembrane region" description="Helical" evidence="3">
    <location>
        <begin position="226"/>
        <end position="243"/>
    </location>
</feature>
<feature type="transmembrane region" description="Helical" evidence="3">
    <location>
        <begin position="201"/>
        <end position="219"/>
    </location>
</feature>
<evidence type="ECO:0000313" key="6">
    <source>
        <dbReference type="Proteomes" id="UP000076154"/>
    </source>
</evidence>
<dbReference type="InterPro" id="IPR003593">
    <property type="entry name" value="AAA+_ATPase"/>
</dbReference>
<dbReference type="OrthoDB" id="6500128at2759"/>
<dbReference type="InParanoid" id="A0A369JL19"/>
<evidence type="ECO:0000259" key="4">
    <source>
        <dbReference type="PROSITE" id="PS50893"/>
    </source>
</evidence>
<dbReference type="EMBL" id="LUEZ02000048">
    <property type="protein sequence ID" value="RDB22889.1"/>
    <property type="molecule type" value="Genomic_DNA"/>
</dbReference>
<dbReference type="SUPFAM" id="SSF52540">
    <property type="entry name" value="P-loop containing nucleoside triphosphate hydrolases"/>
    <property type="match status" value="1"/>
</dbReference>
<feature type="transmembrane region" description="Helical" evidence="3">
    <location>
        <begin position="117"/>
        <end position="134"/>
    </location>
</feature>
<dbReference type="PROSITE" id="PS50893">
    <property type="entry name" value="ABC_TRANSPORTER_2"/>
    <property type="match status" value="1"/>
</dbReference>
<dbReference type="InterPro" id="IPR027417">
    <property type="entry name" value="P-loop_NTPase"/>
</dbReference>
<dbReference type="InterPro" id="IPR039421">
    <property type="entry name" value="Type_1_exporter"/>
</dbReference>
<keyword evidence="3" id="KW-1133">Transmembrane helix</keyword>
<keyword evidence="3" id="KW-0812">Transmembrane</keyword>
<evidence type="ECO:0000256" key="3">
    <source>
        <dbReference type="SAM" id="Phobius"/>
    </source>
</evidence>
<keyword evidence="1" id="KW-0547">Nucleotide-binding</keyword>
<evidence type="ECO:0000256" key="1">
    <source>
        <dbReference type="ARBA" id="ARBA00022741"/>
    </source>
</evidence>
<keyword evidence="2 5" id="KW-0067">ATP-binding</keyword>
<gene>
    <name evidence="5" type="primary">msbA_4</name>
    <name evidence="5" type="ORF">Hypma_009777</name>
</gene>
<proteinExistence type="predicted"/>
<keyword evidence="3" id="KW-0472">Membrane</keyword>
<evidence type="ECO:0000313" key="5">
    <source>
        <dbReference type="EMBL" id="RDB22889.1"/>
    </source>
</evidence>
<dbReference type="PANTHER" id="PTHR24221:SF646">
    <property type="entry name" value="HAEMOLYSIN SECRETION ATP-BINDING PROTEIN"/>
    <property type="match status" value="1"/>
</dbReference>
<dbReference type="Proteomes" id="UP000076154">
    <property type="component" value="Unassembled WGS sequence"/>
</dbReference>
<organism evidence="5 6">
    <name type="scientific">Hypsizygus marmoreus</name>
    <name type="common">White beech mushroom</name>
    <name type="synonym">Agaricus marmoreus</name>
    <dbReference type="NCBI Taxonomy" id="39966"/>
    <lineage>
        <taxon>Eukaryota</taxon>
        <taxon>Fungi</taxon>
        <taxon>Dikarya</taxon>
        <taxon>Basidiomycota</taxon>
        <taxon>Agaricomycotina</taxon>
        <taxon>Agaricomycetes</taxon>
        <taxon>Agaricomycetidae</taxon>
        <taxon>Agaricales</taxon>
        <taxon>Tricholomatineae</taxon>
        <taxon>Lyophyllaceae</taxon>
        <taxon>Hypsizygus</taxon>
    </lineage>
</organism>
<dbReference type="SMART" id="SM00382">
    <property type="entry name" value="AAA"/>
    <property type="match status" value="1"/>
</dbReference>
<dbReference type="Pfam" id="PF00005">
    <property type="entry name" value="ABC_tran"/>
    <property type="match status" value="1"/>
</dbReference>
<feature type="domain" description="ABC transporter" evidence="4">
    <location>
        <begin position="415"/>
        <end position="694"/>
    </location>
</feature>
<comment type="caution">
    <text evidence="5">The sequence shown here is derived from an EMBL/GenBank/DDBJ whole genome shotgun (WGS) entry which is preliminary data.</text>
</comment>
<dbReference type="GO" id="GO:0005524">
    <property type="term" value="F:ATP binding"/>
    <property type="evidence" value="ECO:0007669"/>
    <property type="project" value="UniProtKB-KW"/>
</dbReference>
<sequence length="697" mass="77442">MPLGNSVATLSGQSQMRHRSSTRRFSWGIFIVSYSDPGRTSSFRMKGITISWQPFISTIRLIVDLCVIAPRPFAFLALGSLWLSTTPALSLYLSFVVLEAIHSSVIHQIDAHNRCNLFIFVCAWLGTAILSSFVDHLLDENKLVLGAHLRAHFLPELANARLRLDITHPDYHRLRTSLPNSWGFSEGAPALNFVLELSSRIRTVLTISFELFVLIHIVATNNGPDAFVLRCIGILFLVVVYWAPSNGLGGAGYTFWTKNKNYHKLCGLHAILFQDKYSETLTKDGVGERICRDYKNTSDALGIAKCDTFALACHLPPPWYWMLARAMILDYPMALYALALPWSLSSRSLVNMALVQHGTTILGQSIDTFKRYRDPSPLMIQVQRFYETLDYQGENDHHGDVPYPTPSSSRRGMKLSFRNVSCILTSSTGGSGVLAVNNASFSIEPGQLVVIVGGNGSGKTSLLKLIARLNEVSCGELLIDDVSVRDYDINDIRRSMAFLTQTEEVYPVSLSDNLVMGLPDLPRGGRDLKEIVDEAARLGGSYDLFQRLGYDTILDPPRVVGQSLKGCGNGEIGNEAIEELERHTAGMKEITISCGEKQRLVASRTFLRVKNSDIRLLVVDEPTSALDPVAERDLFEHFLGLRNGKTIICVTHRFGNIVKHADLILCMKGGQIVQKGTHEKLMAEEGEYKRLFTAQAE</sequence>
<dbReference type="STRING" id="39966.A0A369JL19"/>